<reference evidence="8" key="1">
    <citation type="submission" date="2017-01" db="EMBL/GenBank/DDBJ databases">
        <authorList>
            <person name="Varghese N."/>
            <person name="Submissions S."/>
        </authorList>
    </citation>
    <scope>NUCLEOTIDE SEQUENCE [LARGE SCALE GENOMIC DNA]</scope>
    <source>
        <strain evidence="8">DSM 19945</strain>
    </source>
</reference>
<dbReference type="GO" id="GO:0030494">
    <property type="term" value="P:bacteriochlorophyll biosynthetic process"/>
    <property type="evidence" value="ECO:0007669"/>
    <property type="project" value="UniProtKB-KW"/>
</dbReference>
<organism evidence="7 8">
    <name type="scientific">Rhodobacter aestuarii</name>
    <dbReference type="NCBI Taxonomy" id="453582"/>
    <lineage>
        <taxon>Bacteria</taxon>
        <taxon>Pseudomonadati</taxon>
        <taxon>Pseudomonadota</taxon>
        <taxon>Alphaproteobacteria</taxon>
        <taxon>Rhodobacterales</taxon>
        <taxon>Rhodobacter group</taxon>
        <taxon>Rhodobacter</taxon>
    </lineage>
</organism>
<name>A0A1N7MK99_9RHOB</name>
<evidence type="ECO:0000256" key="4">
    <source>
        <dbReference type="ARBA" id="ARBA00023171"/>
    </source>
</evidence>
<evidence type="ECO:0000256" key="5">
    <source>
        <dbReference type="ARBA" id="ARBA00023181"/>
    </source>
</evidence>
<evidence type="ECO:0000256" key="6">
    <source>
        <dbReference type="SAM" id="Phobius"/>
    </source>
</evidence>
<sequence>MNTQEIRANGVSHAHRAPRPEYTLYFSLILIVAVPFALVGWVNRLVRDRRLPEMGPFARAWREATEITPEIFRP</sequence>
<keyword evidence="6" id="KW-1133">Transmembrane helix</keyword>
<protein>
    <submittedName>
        <fullName evidence="7">PufQ cytochrome subunit</fullName>
    </submittedName>
</protein>
<dbReference type="GO" id="GO:0015979">
    <property type="term" value="P:photosynthesis"/>
    <property type="evidence" value="ECO:0007669"/>
    <property type="project" value="UniProtKB-KW"/>
</dbReference>
<evidence type="ECO:0000256" key="1">
    <source>
        <dbReference type="ARBA" id="ARBA00003128"/>
    </source>
</evidence>
<feature type="transmembrane region" description="Helical" evidence="6">
    <location>
        <begin position="22"/>
        <end position="42"/>
    </location>
</feature>
<evidence type="ECO:0000313" key="7">
    <source>
        <dbReference type="EMBL" id="SIS86379.1"/>
    </source>
</evidence>
<comment type="similarity">
    <text evidence="2">Belongs to the PufQ family.</text>
</comment>
<dbReference type="STRING" id="453582.SAMN05421580_1069"/>
<keyword evidence="3" id="KW-0602">Photosynthesis</keyword>
<keyword evidence="5" id="KW-0077">Bacteriochlorophyll biosynthesis</keyword>
<dbReference type="RefSeq" id="WP_076484819.1">
    <property type="nucleotide sequence ID" value="NZ_FTOG01000006.1"/>
</dbReference>
<dbReference type="Proteomes" id="UP000186221">
    <property type="component" value="Unassembled WGS sequence"/>
</dbReference>
<keyword evidence="4" id="KW-0149">Chlorophyll biosynthesis</keyword>
<dbReference type="Pfam" id="PF05398">
    <property type="entry name" value="PufQ"/>
    <property type="match status" value="1"/>
</dbReference>
<dbReference type="InterPro" id="IPR008800">
    <property type="entry name" value="PufQ_cyt-su"/>
</dbReference>
<evidence type="ECO:0000256" key="3">
    <source>
        <dbReference type="ARBA" id="ARBA00022531"/>
    </source>
</evidence>
<comment type="function">
    <text evidence="1">Required for bacteriochlorophyll biosynthesis. Directly involved in the assembly of both the B875 and B800-850 pigment-protein complexes.</text>
</comment>
<proteinExistence type="inferred from homology"/>
<keyword evidence="6" id="KW-0812">Transmembrane</keyword>
<accession>A0A1N7MK99</accession>
<dbReference type="AlphaFoldDB" id="A0A1N7MK99"/>
<dbReference type="EMBL" id="FTOG01000006">
    <property type="protein sequence ID" value="SIS86379.1"/>
    <property type="molecule type" value="Genomic_DNA"/>
</dbReference>
<keyword evidence="8" id="KW-1185">Reference proteome</keyword>
<dbReference type="OrthoDB" id="7872505at2"/>
<evidence type="ECO:0000313" key="8">
    <source>
        <dbReference type="Proteomes" id="UP000186221"/>
    </source>
</evidence>
<gene>
    <name evidence="7" type="ORF">SAMN05421580_1069</name>
</gene>
<keyword evidence="6" id="KW-0472">Membrane</keyword>
<evidence type="ECO:0000256" key="2">
    <source>
        <dbReference type="ARBA" id="ARBA00009920"/>
    </source>
</evidence>
<dbReference type="PIRSF" id="PIRSF005825">
    <property type="entry name" value="PufQ"/>
    <property type="match status" value="1"/>
</dbReference>